<organism evidence="4 5">
    <name type="scientific">Niveispirillum cyanobacteriorum</name>
    <dbReference type="NCBI Taxonomy" id="1612173"/>
    <lineage>
        <taxon>Bacteria</taxon>
        <taxon>Pseudomonadati</taxon>
        <taxon>Pseudomonadota</taxon>
        <taxon>Alphaproteobacteria</taxon>
        <taxon>Rhodospirillales</taxon>
        <taxon>Azospirillaceae</taxon>
        <taxon>Niveispirillum</taxon>
    </lineage>
</organism>
<dbReference type="Proteomes" id="UP000234752">
    <property type="component" value="Chromosome eg_1"/>
</dbReference>
<sequence length="153" mass="16544">MQADTTPTGLQDHLGYWLRLVSNHVSAAFARRLDGQGVTVAEWVMLREMFGADPLPPSRLADRMGMTRGAISKLADRLLDKGLLARTADPDDGRAHTLSLTDTGNALVPTLARLADQNEAEFFAVLTAEEKEAVEAALRRVVAHRGLTGVPVT</sequence>
<protein>
    <submittedName>
        <fullName evidence="4">MarR family transcriptional regulator</fullName>
    </submittedName>
</protein>
<name>A0A2K9N7I9_9PROT</name>
<dbReference type="Gene3D" id="1.10.10.10">
    <property type="entry name" value="Winged helix-like DNA-binding domain superfamily/Winged helix DNA-binding domain"/>
    <property type="match status" value="1"/>
</dbReference>
<dbReference type="SUPFAM" id="SSF46785">
    <property type="entry name" value="Winged helix' DNA-binding domain"/>
    <property type="match status" value="1"/>
</dbReference>
<accession>A0A2K9N7I9</accession>
<dbReference type="InterPro" id="IPR036388">
    <property type="entry name" value="WH-like_DNA-bd_sf"/>
</dbReference>
<dbReference type="InterPro" id="IPR036390">
    <property type="entry name" value="WH_DNA-bd_sf"/>
</dbReference>
<proteinExistence type="predicted"/>
<dbReference type="GO" id="GO:0006950">
    <property type="term" value="P:response to stress"/>
    <property type="evidence" value="ECO:0007669"/>
    <property type="project" value="TreeGrafter"/>
</dbReference>
<dbReference type="Pfam" id="PF12802">
    <property type="entry name" value="MarR_2"/>
    <property type="match status" value="1"/>
</dbReference>
<evidence type="ECO:0000313" key="4">
    <source>
        <dbReference type="EMBL" id="AUN29090.1"/>
    </source>
</evidence>
<evidence type="ECO:0000256" key="2">
    <source>
        <dbReference type="ARBA" id="ARBA00023125"/>
    </source>
</evidence>
<gene>
    <name evidence="4" type="ORF">C0V82_01625</name>
</gene>
<dbReference type="InterPro" id="IPR039422">
    <property type="entry name" value="MarR/SlyA-like"/>
</dbReference>
<dbReference type="PRINTS" id="PR00598">
    <property type="entry name" value="HTHMARR"/>
</dbReference>
<keyword evidence="5" id="KW-1185">Reference proteome</keyword>
<dbReference type="PROSITE" id="PS50995">
    <property type="entry name" value="HTH_MARR_2"/>
    <property type="match status" value="1"/>
</dbReference>
<evidence type="ECO:0000313" key="5">
    <source>
        <dbReference type="Proteomes" id="UP000234752"/>
    </source>
</evidence>
<dbReference type="PROSITE" id="PS01117">
    <property type="entry name" value="HTH_MARR_1"/>
    <property type="match status" value="1"/>
</dbReference>
<dbReference type="PANTHER" id="PTHR33164:SF43">
    <property type="entry name" value="HTH-TYPE TRANSCRIPTIONAL REPRESSOR YETL"/>
    <property type="match status" value="1"/>
</dbReference>
<dbReference type="KEGG" id="ncb:C0V82_01625"/>
<dbReference type="AlphaFoldDB" id="A0A2K9N7I9"/>
<keyword evidence="3" id="KW-0804">Transcription</keyword>
<keyword evidence="2" id="KW-0238">DNA-binding</keyword>
<evidence type="ECO:0000256" key="1">
    <source>
        <dbReference type="ARBA" id="ARBA00023015"/>
    </source>
</evidence>
<dbReference type="InterPro" id="IPR023187">
    <property type="entry name" value="Tscrpt_reg_MarR-type_CS"/>
</dbReference>
<keyword evidence="1" id="KW-0805">Transcription regulation</keyword>
<dbReference type="SMART" id="SM00347">
    <property type="entry name" value="HTH_MARR"/>
    <property type="match status" value="1"/>
</dbReference>
<dbReference type="OrthoDB" id="9815567at2"/>
<dbReference type="GO" id="GO:0003677">
    <property type="term" value="F:DNA binding"/>
    <property type="evidence" value="ECO:0007669"/>
    <property type="project" value="UniProtKB-KW"/>
</dbReference>
<dbReference type="GO" id="GO:0003700">
    <property type="term" value="F:DNA-binding transcription factor activity"/>
    <property type="evidence" value="ECO:0007669"/>
    <property type="project" value="InterPro"/>
</dbReference>
<dbReference type="InterPro" id="IPR000835">
    <property type="entry name" value="HTH_MarR-typ"/>
</dbReference>
<evidence type="ECO:0000256" key="3">
    <source>
        <dbReference type="ARBA" id="ARBA00023163"/>
    </source>
</evidence>
<reference evidence="4 5" key="1">
    <citation type="submission" date="2017-12" db="EMBL/GenBank/DDBJ databases">
        <title>Genomes of bacteria within cyanobacterial aggregates.</title>
        <authorList>
            <person name="Cai H."/>
        </authorList>
    </citation>
    <scope>NUCLEOTIDE SEQUENCE [LARGE SCALE GENOMIC DNA]</scope>
    <source>
        <strain evidence="4 5">TH16</strain>
    </source>
</reference>
<dbReference type="PANTHER" id="PTHR33164">
    <property type="entry name" value="TRANSCRIPTIONAL REGULATOR, MARR FAMILY"/>
    <property type="match status" value="1"/>
</dbReference>
<dbReference type="EMBL" id="CP025611">
    <property type="protein sequence ID" value="AUN29090.1"/>
    <property type="molecule type" value="Genomic_DNA"/>
</dbReference>
<dbReference type="RefSeq" id="WP_102110840.1">
    <property type="nucleotide sequence ID" value="NZ_BMGN01000004.1"/>
</dbReference>